<name>A0ABU1PLU3_9PSEU</name>
<comment type="caution">
    <text evidence="1">The sequence shown here is derived from an EMBL/GenBank/DDBJ whole genome shotgun (WGS) entry which is preliminary data.</text>
</comment>
<evidence type="ECO:0000313" key="2">
    <source>
        <dbReference type="Proteomes" id="UP001268819"/>
    </source>
</evidence>
<reference evidence="1 2" key="1">
    <citation type="submission" date="2023-07" db="EMBL/GenBank/DDBJ databases">
        <title>Sequencing the genomes of 1000 actinobacteria strains.</title>
        <authorList>
            <person name="Klenk H.-P."/>
        </authorList>
    </citation>
    <scope>NUCLEOTIDE SEQUENCE [LARGE SCALE GENOMIC DNA]</scope>
    <source>
        <strain evidence="1 2">DSM 43749</strain>
    </source>
</reference>
<organism evidence="1 2">
    <name type="scientific">Saccharothrix longispora</name>
    <dbReference type="NCBI Taxonomy" id="33920"/>
    <lineage>
        <taxon>Bacteria</taxon>
        <taxon>Bacillati</taxon>
        <taxon>Actinomycetota</taxon>
        <taxon>Actinomycetes</taxon>
        <taxon>Pseudonocardiales</taxon>
        <taxon>Pseudonocardiaceae</taxon>
        <taxon>Saccharothrix</taxon>
    </lineage>
</organism>
<proteinExistence type="predicted"/>
<accession>A0ABU1PLU3</accession>
<keyword evidence="2" id="KW-1185">Reference proteome</keyword>
<evidence type="ECO:0000313" key="1">
    <source>
        <dbReference type="EMBL" id="MDR6591631.1"/>
    </source>
</evidence>
<dbReference type="EMBL" id="JAVDSG010000001">
    <property type="protein sequence ID" value="MDR6591631.1"/>
    <property type="molecule type" value="Genomic_DNA"/>
</dbReference>
<protein>
    <submittedName>
        <fullName evidence="1">Uncharacterized protein</fullName>
    </submittedName>
</protein>
<sequence>MYTVTTDGDSQPQVDALPPDALAPFAEARAMLEVAPWNGDPYHRHKPDSPMRALTFGPDGQGDLVYLILDDQRRVDLLTVLWLG</sequence>
<dbReference type="Proteomes" id="UP001268819">
    <property type="component" value="Unassembled WGS sequence"/>
</dbReference>
<gene>
    <name evidence="1" type="ORF">J2S66_000015</name>
</gene>
<dbReference type="RefSeq" id="WP_310302034.1">
    <property type="nucleotide sequence ID" value="NZ_BAAAXB010000001.1"/>
</dbReference>